<feature type="domain" description="CN hydrolase" evidence="1">
    <location>
        <begin position="3"/>
        <end position="258"/>
    </location>
</feature>
<dbReference type="Gene3D" id="3.60.110.10">
    <property type="entry name" value="Carbon-nitrogen hydrolase"/>
    <property type="match status" value="1"/>
</dbReference>
<accession>A0A7W1WRQ7</accession>
<dbReference type="SUPFAM" id="SSF56317">
    <property type="entry name" value="Carbon-nitrogen hydrolase"/>
    <property type="match status" value="1"/>
</dbReference>
<organism evidence="2 3">
    <name type="scientific">Paenactinomyces guangxiensis</name>
    <dbReference type="NCBI Taxonomy" id="1490290"/>
    <lineage>
        <taxon>Bacteria</taxon>
        <taxon>Bacillati</taxon>
        <taxon>Bacillota</taxon>
        <taxon>Bacilli</taxon>
        <taxon>Bacillales</taxon>
        <taxon>Thermoactinomycetaceae</taxon>
        <taxon>Paenactinomyces</taxon>
    </lineage>
</organism>
<reference evidence="2 3" key="1">
    <citation type="submission" date="2020-07" db="EMBL/GenBank/DDBJ databases">
        <authorList>
            <person name="Feng H."/>
        </authorList>
    </citation>
    <scope>NUCLEOTIDE SEQUENCE [LARGE SCALE GENOMIC DNA]</scope>
    <source>
        <strain evidence="3">s-10</strain>
    </source>
</reference>
<evidence type="ECO:0000313" key="3">
    <source>
        <dbReference type="Proteomes" id="UP000535491"/>
    </source>
</evidence>
<dbReference type="CDD" id="cd07574">
    <property type="entry name" value="nitrilase_Rim1_like"/>
    <property type="match status" value="1"/>
</dbReference>
<gene>
    <name evidence="2" type="ORF">H1191_11125</name>
</gene>
<evidence type="ECO:0000313" key="2">
    <source>
        <dbReference type="EMBL" id="MBA4494859.1"/>
    </source>
</evidence>
<dbReference type="PANTHER" id="PTHR23088:SF50">
    <property type="entry name" value="HYDROLASE YHCX"/>
    <property type="match status" value="1"/>
</dbReference>
<protein>
    <submittedName>
        <fullName evidence="2">Carbon-nitrogen hydrolase family protein</fullName>
    </submittedName>
</protein>
<dbReference type="RefSeq" id="WP_181752097.1">
    <property type="nucleotide sequence ID" value="NZ_JACEIQ010000010.1"/>
</dbReference>
<dbReference type="Pfam" id="PF00795">
    <property type="entry name" value="CN_hydrolase"/>
    <property type="match status" value="1"/>
</dbReference>
<dbReference type="Proteomes" id="UP000535491">
    <property type="component" value="Unassembled WGS sequence"/>
</dbReference>
<sequence length="289" mass="33107">MLAHVGVVQYAIRPLSSEKDFWKGIQNHVRAAGERGVELLVFPEYLTAHLLALQPALPHHEACAYLNGFTDSYIRFFRQLSRDTGIMIVAGTHIHEENGAYVNESFFFFPTGRIERQKKLHLTPEERKVWKLTPGENLQVFDTPVGKVAILICYDIEFPELSRIVSDEKVEIILNPTYTDTMAGYYRIRHCAQARAVENQRYIAVCGMTGKLPEVPQIDTGYSQSGFFSPCDHPFPPDGVLSVCEANVETLVSYRLDLNFLKQNWEQGQVSPYKDRKQELYHRLERKPS</sequence>
<dbReference type="PANTHER" id="PTHR23088">
    <property type="entry name" value="NITRILASE-RELATED"/>
    <property type="match status" value="1"/>
</dbReference>
<comment type="caution">
    <text evidence="2">The sequence shown here is derived from an EMBL/GenBank/DDBJ whole genome shotgun (WGS) entry which is preliminary data.</text>
</comment>
<name>A0A7W1WRQ7_9BACL</name>
<keyword evidence="2" id="KW-0378">Hydrolase</keyword>
<dbReference type="InterPro" id="IPR036526">
    <property type="entry name" value="C-N_Hydrolase_sf"/>
</dbReference>
<dbReference type="GO" id="GO:0016787">
    <property type="term" value="F:hydrolase activity"/>
    <property type="evidence" value="ECO:0007669"/>
    <property type="project" value="UniProtKB-KW"/>
</dbReference>
<evidence type="ECO:0000259" key="1">
    <source>
        <dbReference type="PROSITE" id="PS50263"/>
    </source>
</evidence>
<dbReference type="InterPro" id="IPR003010">
    <property type="entry name" value="C-N_Hydrolase"/>
</dbReference>
<dbReference type="AlphaFoldDB" id="A0A7W1WRQ7"/>
<keyword evidence="3" id="KW-1185">Reference proteome</keyword>
<dbReference type="PROSITE" id="PS50263">
    <property type="entry name" value="CN_HYDROLASE"/>
    <property type="match status" value="1"/>
</dbReference>
<proteinExistence type="predicted"/>
<dbReference type="EMBL" id="JACEIQ010000010">
    <property type="protein sequence ID" value="MBA4494859.1"/>
    <property type="molecule type" value="Genomic_DNA"/>
</dbReference>